<reference evidence="1" key="1">
    <citation type="submission" date="2014-11" db="EMBL/GenBank/DDBJ databases">
        <authorList>
            <person name="Amaro Gonzalez C."/>
        </authorList>
    </citation>
    <scope>NUCLEOTIDE SEQUENCE</scope>
</reference>
<proteinExistence type="predicted"/>
<dbReference type="EMBL" id="GBXM01010236">
    <property type="protein sequence ID" value="JAH98341.1"/>
    <property type="molecule type" value="Transcribed_RNA"/>
</dbReference>
<sequence>MQYQLYSCGLQHPEKSIIFFCFGTEGLVCPHLRHNQKFTLYRNKQMKQKTKKNCQFCSLQVYCTCLYTVHNILWEW</sequence>
<organism evidence="1">
    <name type="scientific">Anguilla anguilla</name>
    <name type="common">European freshwater eel</name>
    <name type="synonym">Muraena anguilla</name>
    <dbReference type="NCBI Taxonomy" id="7936"/>
    <lineage>
        <taxon>Eukaryota</taxon>
        <taxon>Metazoa</taxon>
        <taxon>Chordata</taxon>
        <taxon>Craniata</taxon>
        <taxon>Vertebrata</taxon>
        <taxon>Euteleostomi</taxon>
        <taxon>Actinopterygii</taxon>
        <taxon>Neopterygii</taxon>
        <taxon>Teleostei</taxon>
        <taxon>Anguilliformes</taxon>
        <taxon>Anguillidae</taxon>
        <taxon>Anguilla</taxon>
    </lineage>
</organism>
<name>A0A0E9X7C3_ANGAN</name>
<reference evidence="1" key="2">
    <citation type="journal article" date="2015" name="Fish Shellfish Immunol.">
        <title>Early steps in the European eel (Anguilla anguilla)-Vibrio vulnificus interaction in the gills: Role of the RtxA13 toxin.</title>
        <authorList>
            <person name="Callol A."/>
            <person name="Pajuelo D."/>
            <person name="Ebbesson L."/>
            <person name="Teles M."/>
            <person name="MacKenzie S."/>
            <person name="Amaro C."/>
        </authorList>
    </citation>
    <scope>NUCLEOTIDE SEQUENCE</scope>
</reference>
<evidence type="ECO:0000313" key="1">
    <source>
        <dbReference type="EMBL" id="JAH98341.1"/>
    </source>
</evidence>
<accession>A0A0E9X7C3</accession>
<dbReference type="AlphaFoldDB" id="A0A0E9X7C3"/>
<protein>
    <submittedName>
        <fullName evidence="1">Uncharacterized protein</fullName>
    </submittedName>
</protein>